<dbReference type="EMBL" id="MU394388">
    <property type="protein sequence ID" value="KAI6081699.1"/>
    <property type="molecule type" value="Genomic_DNA"/>
</dbReference>
<protein>
    <submittedName>
        <fullName evidence="1">NAD(P)-binding protein</fullName>
    </submittedName>
</protein>
<dbReference type="Proteomes" id="UP001497680">
    <property type="component" value="Unassembled WGS sequence"/>
</dbReference>
<evidence type="ECO:0000313" key="1">
    <source>
        <dbReference type="EMBL" id="KAI6081699.1"/>
    </source>
</evidence>
<gene>
    <name evidence="1" type="ORF">F4821DRAFT_274663</name>
</gene>
<evidence type="ECO:0000313" key="2">
    <source>
        <dbReference type="Proteomes" id="UP001497680"/>
    </source>
</evidence>
<reference evidence="1 2" key="1">
    <citation type="journal article" date="2022" name="New Phytol.">
        <title>Ecological generalism drives hyperdiversity of secondary metabolite gene clusters in xylarialean endophytes.</title>
        <authorList>
            <person name="Franco M.E.E."/>
            <person name="Wisecaver J.H."/>
            <person name="Arnold A.E."/>
            <person name="Ju Y.M."/>
            <person name="Slot J.C."/>
            <person name="Ahrendt S."/>
            <person name="Moore L.P."/>
            <person name="Eastman K.E."/>
            <person name="Scott K."/>
            <person name="Konkel Z."/>
            <person name="Mondo S.J."/>
            <person name="Kuo A."/>
            <person name="Hayes R.D."/>
            <person name="Haridas S."/>
            <person name="Andreopoulos B."/>
            <person name="Riley R."/>
            <person name="LaButti K."/>
            <person name="Pangilinan J."/>
            <person name="Lipzen A."/>
            <person name="Amirebrahimi M."/>
            <person name="Yan J."/>
            <person name="Adam C."/>
            <person name="Keymanesh K."/>
            <person name="Ng V."/>
            <person name="Louie K."/>
            <person name="Northen T."/>
            <person name="Drula E."/>
            <person name="Henrissat B."/>
            <person name="Hsieh H.M."/>
            <person name="Youens-Clark K."/>
            <person name="Lutzoni F."/>
            <person name="Miadlikowska J."/>
            <person name="Eastwood D.C."/>
            <person name="Hamelin R.C."/>
            <person name="Grigoriev I.V."/>
            <person name="U'Ren J.M."/>
        </authorList>
    </citation>
    <scope>NUCLEOTIDE SEQUENCE [LARGE SCALE GENOMIC DNA]</scope>
    <source>
        <strain evidence="1 2">ER1909</strain>
    </source>
</reference>
<keyword evidence="2" id="KW-1185">Reference proteome</keyword>
<proteinExistence type="predicted"/>
<organism evidence="1 2">
    <name type="scientific">Hypoxylon rubiginosum</name>
    <dbReference type="NCBI Taxonomy" id="110542"/>
    <lineage>
        <taxon>Eukaryota</taxon>
        <taxon>Fungi</taxon>
        <taxon>Dikarya</taxon>
        <taxon>Ascomycota</taxon>
        <taxon>Pezizomycotina</taxon>
        <taxon>Sordariomycetes</taxon>
        <taxon>Xylariomycetidae</taxon>
        <taxon>Xylariales</taxon>
        <taxon>Hypoxylaceae</taxon>
        <taxon>Hypoxylon</taxon>
    </lineage>
</organism>
<comment type="caution">
    <text evidence="1">The sequence shown here is derived from an EMBL/GenBank/DDBJ whole genome shotgun (WGS) entry which is preliminary data.</text>
</comment>
<sequence length="350" mass="39153">MAFSFDISPGKEGSRLHYFYRQLTRTPAKVRGVDLSGKTAIVTGSNTGIGLECSRQLLDLGLAKLILAVRNLSKGHIAARKLAEGRNLKKGAIEVWKLDCYCYQSACTFVERTKSLERLDIVILNAGIMMREPKINPHTGHEDTIQVNYLTTAILAILLLPVMDEKRSPETQQPGRITITSSDSAAWAKFYERDENPLLSSLDKPGEIDMMNRTYMSKLLGQMFLAELIKRVPSSVAIINMATPMMVYDSEFTRETAHSFRGKINKVFRRCIGYKAAVGARMVVDAAVNHGEETHGQYLGLQKVKPMAPIVYTAEGKRLRELLWKETLEEFSFAGVDDILMEIGEESKEA</sequence>
<name>A0ACC0CMQ0_9PEZI</name>
<accession>A0ACC0CMQ0</accession>